<evidence type="ECO:0000313" key="2">
    <source>
        <dbReference type="EMBL" id="MBZ4186417.1"/>
    </source>
</evidence>
<keyword evidence="1" id="KW-0812">Transmembrane</keyword>
<dbReference type="RefSeq" id="WP_223629096.1">
    <property type="nucleotide sequence ID" value="NZ_JAIQDJ010000004.1"/>
</dbReference>
<reference evidence="2" key="1">
    <citation type="submission" date="2021-09" db="EMBL/GenBank/DDBJ databases">
        <authorList>
            <person name="Wu T."/>
            <person name="Guo S.Z."/>
        </authorList>
    </citation>
    <scope>NUCLEOTIDE SEQUENCE</scope>
    <source>
        <strain evidence="2">RSS-23</strain>
    </source>
</reference>
<evidence type="ECO:0000256" key="1">
    <source>
        <dbReference type="SAM" id="Phobius"/>
    </source>
</evidence>
<keyword evidence="1" id="KW-1133">Transmembrane helix</keyword>
<feature type="transmembrane region" description="Helical" evidence="1">
    <location>
        <begin position="348"/>
        <end position="368"/>
    </location>
</feature>
<feature type="transmembrane region" description="Helical" evidence="1">
    <location>
        <begin position="188"/>
        <end position="205"/>
    </location>
</feature>
<keyword evidence="3" id="KW-1185">Reference proteome</keyword>
<dbReference type="Proteomes" id="UP001430290">
    <property type="component" value="Unassembled WGS sequence"/>
</dbReference>
<gene>
    <name evidence="2" type="ORF">K7B09_08785</name>
</gene>
<feature type="transmembrane region" description="Helical" evidence="1">
    <location>
        <begin position="122"/>
        <end position="140"/>
    </location>
</feature>
<accession>A0ABS7TEY7</accession>
<feature type="transmembrane region" description="Helical" evidence="1">
    <location>
        <begin position="285"/>
        <end position="317"/>
    </location>
</feature>
<feature type="transmembrane region" description="Helical" evidence="1">
    <location>
        <begin position="324"/>
        <end position="342"/>
    </location>
</feature>
<protein>
    <recommendedName>
        <fullName evidence="4">Glycosyltransferase RgtA/B/C/D-like domain-containing protein</fullName>
    </recommendedName>
</protein>
<organism evidence="2 3">
    <name type="scientific">Thermomonas beijingensis</name>
    <dbReference type="NCBI Taxonomy" id="2872701"/>
    <lineage>
        <taxon>Bacteria</taxon>
        <taxon>Pseudomonadati</taxon>
        <taxon>Pseudomonadota</taxon>
        <taxon>Gammaproteobacteria</taxon>
        <taxon>Lysobacterales</taxon>
        <taxon>Lysobacteraceae</taxon>
        <taxon>Thermomonas</taxon>
    </lineage>
</organism>
<evidence type="ECO:0000313" key="3">
    <source>
        <dbReference type="Proteomes" id="UP001430290"/>
    </source>
</evidence>
<feature type="transmembrane region" description="Helical" evidence="1">
    <location>
        <begin position="217"/>
        <end position="235"/>
    </location>
</feature>
<dbReference type="EMBL" id="JAIQDJ010000004">
    <property type="protein sequence ID" value="MBZ4186417.1"/>
    <property type="molecule type" value="Genomic_DNA"/>
</dbReference>
<name>A0ABS7TEY7_9GAMM</name>
<comment type="caution">
    <text evidence="2">The sequence shown here is derived from an EMBL/GenBank/DDBJ whole genome shotgun (WGS) entry which is preliminary data.</text>
</comment>
<sequence>MLVAEARSPLSWRAKWLPLVVAVIAALWFNRWILDSAHFFFADDWGWLERAQFGPWRSSIHLLPTAIYNDRPAGELLIRGLYEVFWLRHGAWNQVWWCLHAINVALLVVLARPWLDPYRLTLAAVLSACWFSTLTAVHWVGAVFDLLGATLVLGTLLSYQQAVLGSTRKWWWLGLSVMLHLAAIRTKEFALGMVVVLALWDVLLLRHDDWRKRCLRLAPHALLALVLLVCYAQLYRQQAGKLEGSSYGLSLSAQGVLEGIGWYFAQAFYAFTPGSNETHVGIGLLFAAAVLMIALCSRVGIAALGSAAILMAAVLLLGKQRHPLYLYVPHFFIALALCALFPRRRIVGMALTFAVALLLYWPVHTGFLRDARNFVLIKGSYSKTLYYDYARLVQHGTPASPVTIAVSEAYFDPFSWGSGDALRILHADNTIKVQVTVLQQGGDPCAAAKGSCFVEQQGHLVRQR</sequence>
<proteinExistence type="predicted"/>
<feature type="transmembrane region" description="Helical" evidence="1">
    <location>
        <begin position="94"/>
        <end position="115"/>
    </location>
</feature>
<feature type="transmembrane region" description="Helical" evidence="1">
    <location>
        <begin position="247"/>
        <end position="265"/>
    </location>
</feature>
<evidence type="ECO:0008006" key="4">
    <source>
        <dbReference type="Google" id="ProtNLM"/>
    </source>
</evidence>
<keyword evidence="1" id="KW-0472">Membrane</keyword>
<feature type="transmembrane region" description="Helical" evidence="1">
    <location>
        <begin position="16"/>
        <end position="34"/>
    </location>
</feature>